<protein>
    <submittedName>
        <fullName evidence="2">DUF4365 domain-containing protein</fullName>
    </submittedName>
</protein>
<dbReference type="EMBL" id="JABCRE010000003">
    <property type="protein sequence ID" value="NMW32752.1"/>
    <property type="molecule type" value="Genomic_DNA"/>
</dbReference>
<organism evidence="2 3">
    <name type="scientific">Pontixanthobacter rizhaonensis</name>
    <dbReference type="NCBI Taxonomy" id="2730337"/>
    <lineage>
        <taxon>Bacteria</taxon>
        <taxon>Pseudomonadati</taxon>
        <taxon>Pseudomonadota</taxon>
        <taxon>Alphaproteobacteria</taxon>
        <taxon>Sphingomonadales</taxon>
        <taxon>Erythrobacteraceae</taxon>
        <taxon>Pontixanthobacter</taxon>
    </lineage>
</organism>
<dbReference type="AlphaFoldDB" id="A0A848QJD5"/>
<gene>
    <name evidence="2" type="ORF">HKD42_11830</name>
</gene>
<comment type="caution">
    <text evidence="2">The sequence shown here is derived from an EMBL/GenBank/DDBJ whole genome shotgun (WGS) entry which is preliminary data.</text>
</comment>
<evidence type="ECO:0000313" key="2">
    <source>
        <dbReference type="EMBL" id="NMW32752.1"/>
    </source>
</evidence>
<proteinExistence type="predicted"/>
<evidence type="ECO:0000259" key="1">
    <source>
        <dbReference type="Pfam" id="PF14280"/>
    </source>
</evidence>
<dbReference type="InterPro" id="IPR025375">
    <property type="entry name" value="DUF4365"/>
</dbReference>
<dbReference type="Proteomes" id="UP000561181">
    <property type="component" value="Unassembled WGS sequence"/>
</dbReference>
<name>A0A848QJD5_9SPHN</name>
<keyword evidence="3" id="KW-1185">Reference proteome</keyword>
<feature type="domain" description="DUF4365" evidence="1">
    <location>
        <begin position="14"/>
        <end position="145"/>
    </location>
</feature>
<evidence type="ECO:0000313" key="3">
    <source>
        <dbReference type="Proteomes" id="UP000561181"/>
    </source>
</evidence>
<dbReference type="RefSeq" id="WP_170013592.1">
    <property type="nucleotide sequence ID" value="NZ_JABCRE010000003.1"/>
</dbReference>
<reference evidence="2 3" key="1">
    <citation type="submission" date="2020-04" db="EMBL/GenBank/DDBJ databases">
        <authorList>
            <person name="Liu A."/>
        </authorList>
    </citation>
    <scope>NUCLEOTIDE SEQUENCE [LARGE SCALE GENOMIC DNA]</scope>
    <source>
        <strain evidence="2 3">RZ02</strain>
    </source>
</reference>
<sequence length="341" mass="39018">MDLPRSTKQQEAEATSFDILRYKLAKHIGIFRSQTESDYGIDFEIELKINGRVTGRLLKAQVKSSKKFKPRKDGLVAVGGIKQSTLAYWCEISQQTNVIAYAVDLESEIIYSASNLFWQATKLLDGGDASKSVEFVQHERLKDEMPVILTLLAFSQPTVPTLINSHRSALRNLKQYLALLDAAYQYDAGSPLHDPDHFAELLEVCEVLLWRQLDKLFPTKEERKYWADISYWDQRAMEDGWGELCYDAIKPVVAKLVPALIAELQKLERRVLAGKYYWANSNARYLKLVYETTLPEDLDIESLRDLTYEFDALQKSGLGDYFVQQARQPHRSSRHGKSAAK</sequence>
<accession>A0A848QJD5</accession>
<dbReference type="Pfam" id="PF14280">
    <property type="entry name" value="DUF4365"/>
    <property type="match status" value="1"/>
</dbReference>